<dbReference type="Proteomes" id="UP000214666">
    <property type="component" value="Chromosome"/>
</dbReference>
<accession>A0A222WVA0</accession>
<keyword evidence="3" id="KW-1185">Reference proteome</keyword>
<organism evidence="2 3">
    <name type="scientific">Paenibacillus kribbensis</name>
    <dbReference type="NCBI Taxonomy" id="172713"/>
    <lineage>
        <taxon>Bacteria</taxon>
        <taxon>Bacillati</taxon>
        <taxon>Bacillota</taxon>
        <taxon>Bacilli</taxon>
        <taxon>Bacillales</taxon>
        <taxon>Paenibacillaceae</taxon>
        <taxon>Paenibacillus</taxon>
    </lineage>
</organism>
<feature type="domain" description="Regulatory protein YycH" evidence="1">
    <location>
        <begin position="3"/>
        <end position="416"/>
    </location>
</feature>
<dbReference type="Gene3D" id="3.30.310.160">
    <property type="entry name" value="YycH protein, domain 2"/>
    <property type="match status" value="1"/>
</dbReference>
<dbReference type="KEGG" id="pkb:B4V02_25470"/>
<sequence length="449" mass="50722">MKERLKSGALVFLVASSLVQTYFLIYRLPGSDSVLTSETNYVKTESMGQEKKIENLVFPDKMLIHQGGKKHTVFYPGVAFYDLIYTRLESRSFNNFQRRSIQSADWARIRSENEGIELSFSGGVPVSLLERVMRLTPDSVFQGETINRIWIYIDEKNAKPHALFFSARGDVVYEANQFDMTVEDVKQHVNFGKNAPLYELVDNQYYIPVNDLETVQPVVYAGLFTTEQMQRNLFFDPGITRNIQEKDGSQIYTDSKRSLQIKQDQRWMSYTDPSAPGASGSSPIRDVLAAVDFVNQHGGWDASYQLKMRSSDENRTSVLFQQYYGAYPVLDTPSFRFGTIALQIQQETASVYDRSLLYLKGGEQSSKKVMLPGGETLKKQLETIGKGKTIRDLTPVYQPELTNDGLKLVPEWRVTLGDGSVAEIHAVPVTTASTALNSPQTQLSQETKK</sequence>
<proteinExistence type="predicted"/>
<dbReference type="CDD" id="cd15787">
    <property type="entry name" value="YycH_N"/>
    <property type="match status" value="1"/>
</dbReference>
<name>A0A222WVA0_9BACL</name>
<dbReference type="AlphaFoldDB" id="A0A222WVA0"/>
<dbReference type="Pfam" id="PF07435">
    <property type="entry name" value="YycH"/>
    <property type="match status" value="1"/>
</dbReference>
<gene>
    <name evidence="2" type="ORF">B4V02_25470</name>
</gene>
<evidence type="ECO:0000259" key="1">
    <source>
        <dbReference type="Pfam" id="PF07435"/>
    </source>
</evidence>
<reference evidence="2 3" key="1">
    <citation type="submission" date="2017-03" db="EMBL/GenBank/DDBJ databases">
        <title>Complete genome sequence of Paenibacillus Kribbensis producing bioflocculants.</title>
        <authorList>
            <person name="Lee H.-G."/>
            <person name="Oh H.-M."/>
        </authorList>
    </citation>
    <scope>NUCLEOTIDE SEQUENCE [LARGE SCALE GENOMIC DNA]</scope>
    <source>
        <strain evidence="2 3">AM49</strain>
    </source>
</reference>
<evidence type="ECO:0000313" key="3">
    <source>
        <dbReference type="Proteomes" id="UP000214666"/>
    </source>
</evidence>
<protein>
    <recommendedName>
        <fullName evidence="1">Regulatory protein YycH domain-containing protein</fullName>
    </recommendedName>
</protein>
<dbReference type="EMBL" id="CP020028">
    <property type="protein sequence ID" value="ASR49784.1"/>
    <property type="molecule type" value="Genomic_DNA"/>
</dbReference>
<dbReference type="RefSeq" id="WP_094156869.1">
    <property type="nucleotide sequence ID" value="NZ_CP020028.1"/>
</dbReference>
<evidence type="ECO:0000313" key="2">
    <source>
        <dbReference type="EMBL" id="ASR49784.1"/>
    </source>
</evidence>
<dbReference type="OrthoDB" id="2382185at2"/>
<dbReference type="STRING" id="172713.GCA_001705305_01165"/>
<dbReference type="InterPro" id="IPR009996">
    <property type="entry name" value="YycH"/>
</dbReference>
<dbReference type="InterPro" id="IPR042274">
    <property type="entry name" value="YycH/YycI_2"/>
</dbReference>